<dbReference type="AlphaFoldDB" id="A0A4R6IQG9"/>
<feature type="transmembrane region" description="Helical" evidence="1">
    <location>
        <begin position="29"/>
        <end position="45"/>
    </location>
</feature>
<organism evidence="2 3">
    <name type="scientific">Pedobacter duraquae</name>
    <dbReference type="NCBI Taxonomy" id="425511"/>
    <lineage>
        <taxon>Bacteria</taxon>
        <taxon>Pseudomonadati</taxon>
        <taxon>Bacteroidota</taxon>
        <taxon>Sphingobacteriia</taxon>
        <taxon>Sphingobacteriales</taxon>
        <taxon>Sphingobacteriaceae</taxon>
        <taxon>Pedobacter</taxon>
    </lineage>
</organism>
<evidence type="ECO:0000313" key="2">
    <source>
        <dbReference type="EMBL" id="TDO24276.1"/>
    </source>
</evidence>
<reference evidence="2 3" key="1">
    <citation type="submission" date="2019-03" db="EMBL/GenBank/DDBJ databases">
        <title>Genomic Encyclopedia of Archaeal and Bacterial Type Strains, Phase II (KMG-II): from individual species to whole genera.</title>
        <authorList>
            <person name="Goeker M."/>
        </authorList>
    </citation>
    <scope>NUCLEOTIDE SEQUENCE [LARGE SCALE GENOMIC DNA]</scope>
    <source>
        <strain evidence="2 3">DSM 19034</strain>
    </source>
</reference>
<keyword evidence="1" id="KW-0472">Membrane</keyword>
<dbReference type="RefSeq" id="WP_166641865.1">
    <property type="nucleotide sequence ID" value="NZ_SNWM01000001.1"/>
</dbReference>
<keyword evidence="1" id="KW-0812">Transmembrane</keyword>
<gene>
    <name evidence="2" type="ORF">CLV32_0565</name>
</gene>
<comment type="caution">
    <text evidence="2">The sequence shown here is derived from an EMBL/GenBank/DDBJ whole genome shotgun (WGS) entry which is preliminary data.</text>
</comment>
<evidence type="ECO:0000256" key="1">
    <source>
        <dbReference type="SAM" id="Phobius"/>
    </source>
</evidence>
<dbReference type="EMBL" id="SNWM01000001">
    <property type="protein sequence ID" value="TDO24276.1"/>
    <property type="molecule type" value="Genomic_DNA"/>
</dbReference>
<name>A0A4R6IQG9_9SPHI</name>
<keyword evidence="3" id="KW-1185">Reference proteome</keyword>
<proteinExistence type="predicted"/>
<evidence type="ECO:0000313" key="3">
    <source>
        <dbReference type="Proteomes" id="UP000295499"/>
    </source>
</evidence>
<accession>A0A4R6IQG9</accession>
<keyword evidence="1" id="KW-1133">Transmembrane helix</keyword>
<dbReference type="Proteomes" id="UP000295499">
    <property type="component" value="Unassembled WGS sequence"/>
</dbReference>
<sequence>MIVLKSEYFMSHERLTQFINENKIKREDILSILIAAGTLTIFFYADDSVKEITHGFFS</sequence>
<protein>
    <submittedName>
        <fullName evidence="2">Uncharacterized protein</fullName>
    </submittedName>
</protein>